<organism evidence="2 3">
    <name type="scientific">Letharia columbiana</name>
    <dbReference type="NCBI Taxonomy" id="112416"/>
    <lineage>
        <taxon>Eukaryota</taxon>
        <taxon>Fungi</taxon>
        <taxon>Dikarya</taxon>
        <taxon>Ascomycota</taxon>
        <taxon>Pezizomycotina</taxon>
        <taxon>Lecanoromycetes</taxon>
        <taxon>OSLEUM clade</taxon>
        <taxon>Lecanoromycetidae</taxon>
        <taxon>Lecanorales</taxon>
        <taxon>Lecanorineae</taxon>
        <taxon>Parmeliaceae</taxon>
        <taxon>Letharia</taxon>
    </lineage>
</organism>
<evidence type="ECO:0000313" key="3">
    <source>
        <dbReference type="Proteomes" id="UP000578531"/>
    </source>
</evidence>
<evidence type="ECO:0000259" key="1">
    <source>
        <dbReference type="Pfam" id="PF20684"/>
    </source>
</evidence>
<proteinExistence type="predicted"/>
<comment type="caution">
    <text evidence="2">The sequence shown here is derived from an EMBL/GenBank/DDBJ whole genome shotgun (WGS) entry which is preliminary data.</text>
</comment>
<dbReference type="EMBL" id="JACCJC010000012">
    <property type="protein sequence ID" value="KAF6237684.1"/>
    <property type="molecule type" value="Genomic_DNA"/>
</dbReference>
<sequence length="152" mass="16841">MGLGFLWDSSAFGVWKVTRGSLFTSTAATSIGKTVTTNFVTEDITYDLVAVEIWSILEDQVGIIVASTPALRQLFIWSRQSISARRTKTYTQDRTFDRTTISEPSAVQGKSGISKENLIPLGTLPVRKTTELEVNFSNKTESDDLERGIGWD</sequence>
<dbReference type="InterPro" id="IPR049326">
    <property type="entry name" value="Rhodopsin_dom_fungi"/>
</dbReference>
<keyword evidence="3" id="KW-1185">Reference proteome</keyword>
<dbReference type="Proteomes" id="UP000578531">
    <property type="component" value="Unassembled WGS sequence"/>
</dbReference>
<dbReference type="RefSeq" id="XP_037167002.1">
    <property type="nucleotide sequence ID" value="XM_037305809.1"/>
</dbReference>
<name>A0A8H6L6V9_9LECA</name>
<reference evidence="2 3" key="1">
    <citation type="journal article" date="2020" name="Genomics">
        <title>Complete, high-quality genomes from long-read metagenomic sequencing of two wolf lichen thalli reveals enigmatic genome architecture.</title>
        <authorList>
            <person name="McKenzie S.K."/>
            <person name="Walston R.F."/>
            <person name="Allen J.L."/>
        </authorList>
    </citation>
    <scope>NUCLEOTIDE SEQUENCE [LARGE SCALE GENOMIC DNA]</scope>
    <source>
        <strain evidence="2">WasteWater2</strain>
    </source>
</reference>
<dbReference type="Pfam" id="PF20684">
    <property type="entry name" value="Fung_rhodopsin"/>
    <property type="match status" value="1"/>
</dbReference>
<feature type="domain" description="Rhodopsin" evidence="1">
    <location>
        <begin position="27"/>
        <end position="75"/>
    </location>
</feature>
<dbReference type="GeneID" id="59285550"/>
<protein>
    <recommendedName>
        <fullName evidence="1">Rhodopsin domain-containing protein</fullName>
    </recommendedName>
</protein>
<evidence type="ECO:0000313" key="2">
    <source>
        <dbReference type="EMBL" id="KAF6237684.1"/>
    </source>
</evidence>
<gene>
    <name evidence="2" type="ORF">HO173_003885</name>
</gene>
<accession>A0A8H6L6V9</accession>
<dbReference type="AlphaFoldDB" id="A0A8H6L6V9"/>